<comment type="caution">
    <text evidence="4">The sequence shown here is derived from an EMBL/GenBank/DDBJ whole genome shotgun (WGS) entry which is preliminary data.</text>
</comment>
<dbReference type="GO" id="GO:0003677">
    <property type="term" value="F:DNA binding"/>
    <property type="evidence" value="ECO:0007669"/>
    <property type="project" value="InterPro"/>
</dbReference>
<dbReference type="OrthoDB" id="2962330at2"/>
<dbReference type="Gene3D" id="2.40.50.1020">
    <property type="entry name" value="LytTr DNA-binding domain"/>
    <property type="match status" value="1"/>
</dbReference>
<dbReference type="PROSITE" id="PS50930">
    <property type="entry name" value="HTH_LYTTR"/>
    <property type="match status" value="1"/>
</dbReference>
<dbReference type="Proteomes" id="UP000256884">
    <property type="component" value="Unassembled WGS sequence"/>
</dbReference>
<feature type="modified residue" description="4-aspartylphosphate" evidence="1">
    <location>
        <position position="55"/>
    </location>
</feature>
<dbReference type="Pfam" id="PF04397">
    <property type="entry name" value="LytTR"/>
    <property type="match status" value="1"/>
</dbReference>
<dbReference type="SMART" id="SM00850">
    <property type="entry name" value="LytTR"/>
    <property type="match status" value="1"/>
</dbReference>
<feature type="domain" description="Response regulatory" evidence="2">
    <location>
        <begin position="5"/>
        <end position="122"/>
    </location>
</feature>
<reference evidence="4 5" key="1">
    <citation type="submission" date="2018-08" db="EMBL/GenBank/DDBJ databases">
        <title>Genomic Encyclopedia of Type Strains, Phase IV (KMG-IV): sequencing the most valuable type-strain genomes for metagenomic binning, comparative biology and taxonomic classification.</title>
        <authorList>
            <person name="Goeker M."/>
        </authorList>
    </citation>
    <scope>NUCLEOTIDE SEQUENCE [LARGE SCALE GENOMIC DNA]</scope>
    <source>
        <strain evidence="4 5">DSM 18841</strain>
    </source>
</reference>
<dbReference type="InterPro" id="IPR011006">
    <property type="entry name" value="CheY-like_superfamily"/>
</dbReference>
<evidence type="ECO:0000313" key="4">
    <source>
        <dbReference type="EMBL" id="REH52600.1"/>
    </source>
</evidence>
<dbReference type="EMBL" id="QUNS01000003">
    <property type="protein sequence ID" value="REH52600.1"/>
    <property type="molecule type" value="Genomic_DNA"/>
</dbReference>
<accession>A0A3E0I225</accession>
<name>A0A3E0I225_9FLAO</name>
<dbReference type="InterPro" id="IPR001789">
    <property type="entry name" value="Sig_transdc_resp-reg_receiver"/>
</dbReference>
<dbReference type="SMART" id="SM00448">
    <property type="entry name" value="REC"/>
    <property type="match status" value="1"/>
</dbReference>
<dbReference type="Gene3D" id="3.40.50.2300">
    <property type="match status" value="1"/>
</dbReference>
<gene>
    <name evidence="4" type="ORF">C7448_103335</name>
</gene>
<evidence type="ECO:0000259" key="2">
    <source>
        <dbReference type="PROSITE" id="PS50110"/>
    </source>
</evidence>
<dbReference type="InterPro" id="IPR046947">
    <property type="entry name" value="LytR-like"/>
</dbReference>
<keyword evidence="5" id="KW-1185">Reference proteome</keyword>
<feature type="domain" description="HTH LytTR-type" evidence="3">
    <location>
        <begin position="146"/>
        <end position="247"/>
    </location>
</feature>
<dbReference type="SUPFAM" id="SSF52172">
    <property type="entry name" value="CheY-like"/>
    <property type="match status" value="1"/>
</dbReference>
<dbReference type="PROSITE" id="PS50110">
    <property type="entry name" value="RESPONSE_REGULATORY"/>
    <property type="match status" value="1"/>
</dbReference>
<proteinExistence type="predicted"/>
<sequence>MDTIHILIIEDDIDVASELKSTLEKNEYTVVGIAINYQEALTMFYKLPIDLVIIDVFLGENPEGITFAETISTVPNSLKPFIFLTGSKDRQIFERAKLTKPYRFLLKPFNELEVLYAIEMAIEKFYEQANVFASTSQDTVVTKEYLFIKKRSTMKKVLLSSIIYIEVDNRYCTIITELEKFVIQISLAKILKYINTTVFQQIHRKYIVNIHTIEQIIFRDNSLLLKNNHTVHFSEKYKKVIKDFSILK</sequence>
<dbReference type="PANTHER" id="PTHR37299">
    <property type="entry name" value="TRANSCRIPTIONAL REGULATOR-RELATED"/>
    <property type="match status" value="1"/>
</dbReference>
<organism evidence="4 5">
    <name type="scientific">Tenacibaculum gallaicum</name>
    <dbReference type="NCBI Taxonomy" id="561505"/>
    <lineage>
        <taxon>Bacteria</taxon>
        <taxon>Pseudomonadati</taxon>
        <taxon>Bacteroidota</taxon>
        <taxon>Flavobacteriia</taxon>
        <taxon>Flavobacteriales</taxon>
        <taxon>Flavobacteriaceae</taxon>
        <taxon>Tenacibaculum</taxon>
    </lineage>
</organism>
<dbReference type="PANTHER" id="PTHR37299:SF1">
    <property type="entry name" value="STAGE 0 SPORULATION PROTEIN A HOMOLOG"/>
    <property type="match status" value="1"/>
</dbReference>
<evidence type="ECO:0000256" key="1">
    <source>
        <dbReference type="PROSITE-ProRule" id="PRU00169"/>
    </source>
</evidence>
<dbReference type="AlphaFoldDB" id="A0A3E0I225"/>
<dbReference type="GO" id="GO:0000156">
    <property type="term" value="F:phosphorelay response regulator activity"/>
    <property type="evidence" value="ECO:0007669"/>
    <property type="project" value="InterPro"/>
</dbReference>
<dbReference type="InterPro" id="IPR007492">
    <property type="entry name" value="LytTR_DNA-bd_dom"/>
</dbReference>
<evidence type="ECO:0000313" key="5">
    <source>
        <dbReference type="Proteomes" id="UP000256884"/>
    </source>
</evidence>
<evidence type="ECO:0000259" key="3">
    <source>
        <dbReference type="PROSITE" id="PS50930"/>
    </source>
</evidence>
<dbReference type="Pfam" id="PF00072">
    <property type="entry name" value="Response_reg"/>
    <property type="match status" value="1"/>
</dbReference>
<keyword evidence="1" id="KW-0597">Phosphoprotein</keyword>
<protein>
    <submittedName>
        <fullName evidence="4">LytTR family two component transcriptional regulator</fullName>
    </submittedName>
</protein>
<dbReference type="RefSeq" id="WP_115900938.1">
    <property type="nucleotide sequence ID" value="NZ_QUNS01000003.1"/>
</dbReference>